<organism evidence="7 8">
    <name type="scientific">Rhizorhabdus wittichii (strain DSM 6014 / CCUG 31198 / JCM 15750 / NBRC 105917 / EY 4224 / RW1)</name>
    <name type="common">Sphingomonas wittichii</name>
    <dbReference type="NCBI Taxonomy" id="392499"/>
    <lineage>
        <taxon>Bacteria</taxon>
        <taxon>Pseudomonadati</taxon>
        <taxon>Pseudomonadota</taxon>
        <taxon>Alphaproteobacteria</taxon>
        <taxon>Sphingomonadales</taxon>
        <taxon>Sphingomonadaceae</taxon>
        <taxon>Rhizorhabdus</taxon>
    </lineage>
</organism>
<keyword evidence="8" id="KW-1185">Reference proteome</keyword>
<comment type="similarity">
    <text evidence="5">Belongs to the aromatic-ring hydroxylase family. TetX subfamily.</text>
</comment>
<feature type="binding site" evidence="5">
    <location>
        <position position="328"/>
    </location>
    <ligand>
        <name>FAD</name>
        <dbReference type="ChEBI" id="CHEBI:57692"/>
    </ligand>
</feature>
<sequence length="413" mass="45074">MTASQSGRVRNIERIGIEVDMTEDDATSPIAGKKIAIVGAGPSGLTLARLLQMRGGSVTVYDLDPSLAARNQGGSLDLHEASGQLALKKAGLLDLFHAAARPEGQATRVLDHHGKIYVDLRPSDETSTRPEIDRGTLQSILFDSLEPGTVKWGRRLLSVERNEGGGLCLRFADDTTEQADLVFGSDGAWSRVRPMVSPDKPRYSDITFIEGRISAADTDWPDISRLVGEGAIMVTGDNRAILAQRNSDGHIRLYACLRETEEWIARQAFDFTDPASVRTKLLAHYAGWSPEMLQMLTASDDQFVLRPIYTHEPTQHWTPQPDVTLTGDAAHVMPPFTGKGVNLAMQDALELADALTGGEHADVASALRAYESGMLARMEKEIRLVLHDQDIFVSPIAPQGVIELFEARLRGEG</sequence>
<feature type="binding site" evidence="5">
    <location>
        <position position="77"/>
    </location>
    <ligand>
        <name>FAD</name>
        <dbReference type="ChEBI" id="CHEBI:57692"/>
    </ligand>
</feature>
<dbReference type="HAMAP" id="MF_00845">
    <property type="entry name" value="TetX_monooxygenase"/>
    <property type="match status" value="1"/>
</dbReference>
<dbReference type="KEGG" id="swi:Swit_1438"/>
<dbReference type="GO" id="GO:0071949">
    <property type="term" value="F:FAD binding"/>
    <property type="evidence" value="ECO:0007669"/>
    <property type="project" value="InterPro"/>
</dbReference>
<evidence type="ECO:0000313" key="7">
    <source>
        <dbReference type="EMBL" id="ABQ67802.1"/>
    </source>
</evidence>
<dbReference type="EC" id="1.14.13.-" evidence="5"/>
<evidence type="ECO:0000256" key="3">
    <source>
        <dbReference type="ARBA" id="ARBA00023002"/>
    </source>
</evidence>
<evidence type="ECO:0000259" key="6">
    <source>
        <dbReference type="Pfam" id="PF01494"/>
    </source>
</evidence>
<comment type="subcellular location">
    <subcellularLocation>
        <location evidence="5">Cytoplasm</location>
    </subcellularLocation>
</comment>
<dbReference type="PANTHER" id="PTHR46972:SF1">
    <property type="entry name" value="FAD DEPENDENT OXIDOREDUCTASE DOMAIN-CONTAINING PROTEIN"/>
    <property type="match status" value="1"/>
</dbReference>
<reference evidence="7 8" key="1">
    <citation type="journal article" date="2010" name="J. Bacteriol.">
        <title>Genome sequence of the dioxin-mineralizing bacterium Sphingomonas wittichii RW1.</title>
        <authorList>
            <person name="Miller T.R."/>
            <person name="Delcher A.L."/>
            <person name="Salzberg S.L."/>
            <person name="Saunders E."/>
            <person name="Detter J.C."/>
            <person name="Halden R.U."/>
        </authorList>
    </citation>
    <scope>NUCLEOTIDE SEQUENCE [LARGE SCALE GENOMIC DNA]</scope>
    <source>
        <strain evidence="8">DSM 6014 / CCUG 31198 / JCM 15750 / NBRC 105917 / EY 4224 / RW1</strain>
    </source>
</reference>
<comment type="subunit">
    <text evidence="5">Monomer.</text>
</comment>
<dbReference type="InterPro" id="IPR043683">
    <property type="entry name" value="TetX_monooxygenase"/>
</dbReference>
<name>A0A9J9LBW4_RHIWR</name>
<dbReference type="PANTHER" id="PTHR46972">
    <property type="entry name" value="MONOOXYGENASE ASQM-RELATED"/>
    <property type="match status" value="1"/>
</dbReference>
<dbReference type="Pfam" id="PF01494">
    <property type="entry name" value="FAD_binding_3"/>
    <property type="match status" value="1"/>
</dbReference>
<dbReference type="InterPro" id="IPR002938">
    <property type="entry name" value="FAD-bd"/>
</dbReference>
<dbReference type="SUPFAM" id="SSF51905">
    <property type="entry name" value="FAD/NAD(P)-binding domain"/>
    <property type="match status" value="1"/>
</dbReference>
<gene>
    <name evidence="7" type="ordered locus">Swit_1438</name>
</gene>
<dbReference type="Proteomes" id="UP000001989">
    <property type="component" value="Chromosome"/>
</dbReference>
<dbReference type="PRINTS" id="PR00420">
    <property type="entry name" value="RNGMNOXGNASE"/>
</dbReference>
<evidence type="ECO:0000313" key="8">
    <source>
        <dbReference type="Proteomes" id="UP000001989"/>
    </source>
</evidence>
<comment type="function">
    <text evidence="5">An FAD-requiring monooxygenase active on some tetracycline antibiotic derivatives, which leads to their inactivation. Hydroxylates carbon 11a of tetracycline and some analogs.</text>
</comment>
<evidence type="ECO:0000256" key="4">
    <source>
        <dbReference type="ARBA" id="ARBA00023033"/>
    </source>
</evidence>
<feature type="domain" description="FAD-binding" evidence="6">
    <location>
        <begin position="35"/>
        <end position="375"/>
    </location>
</feature>
<protein>
    <recommendedName>
        <fullName evidence="5">Flavin-dependent monooxygenase</fullName>
    </recommendedName>
    <alternativeName>
        <fullName evidence="5">TetX monooxygenase</fullName>
        <shortName evidence="5">TetX</shortName>
        <ecNumber evidence="5">1.14.13.-</ecNumber>
    </alternativeName>
</protein>
<comment type="catalytic activity">
    <reaction evidence="5">
        <text>a tetracycline + NADPH + O2 + H(+) = an 11a-hydroxytetracycline + NADP(+) + H2O</text>
        <dbReference type="Rhea" id="RHEA:61444"/>
        <dbReference type="ChEBI" id="CHEBI:15377"/>
        <dbReference type="ChEBI" id="CHEBI:15378"/>
        <dbReference type="ChEBI" id="CHEBI:15379"/>
        <dbReference type="ChEBI" id="CHEBI:57783"/>
        <dbReference type="ChEBI" id="CHEBI:58349"/>
        <dbReference type="ChEBI" id="CHEBI:144644"/>
        <dbReference type="ChEBI" id="CHEBI:144645"/>
    </reaction>
</comment>
<keyword evidence="5" id="KW-0963">Cytoplasm</keyword>
<evidence type="ECO:0000256" key="2">
    <source>
        <dbReference type="ARBA" id="ARBA00022827"/>
    </source>
</evidence>
<comment type="domain">
    <text evidence="5">Consists of an N-terminal FAD-binding domain with a Rossman fold and a C-terminal substrate-binding domain.</text>
</comment>
<dbReference type="Gene3D" id="3.50.50.60">
    <property type="entry name" value="FAD/NAD(P)-binding domain"/>
    <property type="match status" value="1"/>
</dbReference>
<keyword evidence="3 5" id="KW-0560">Oxidoreductase</keyword>
<dbReference type="EMBL" id="CP000699">
    <property type="protein sequence ID" value="ABQ67802.1"/>
    <property type="molecule type" value="Genomic_DNA"/>
</dbReference>
<dbReference type="GO" id="GO:0046677">
    <property type="term" value="P:response to antibiotic"/>
    <property type="evidence" value="ECO:0007669"/>
    <property type="project" value="InterPro"/>
</dbReference>
<dbReference type="InterPro" id="IPR036188">
    <property type="entry name" value="FAD/NAD-bd_sf"/>
</dbReference>
<evidence type="ECO:0000256" key="5">
    <source>
        <dbReference type="HAMAP-Rule" id="MF_00845"/>
    </source>
</evidence>
<proteinExistence type="inferred from homology"/>
<comment type="cofactor">
    <cofactor evidence="5">
        <name>FAD</name>
        <dbReference type="ChEBI" id="CHEBI:57692"/>
    </cofactor>
</comment>
<evidence type="ECO:0000256" key="1">
    <source>
        <dbReference type="ARBA" id="ARBA00022630"/>
    </source>
</evidence>
<keyword evidence="1 5" id="KW-0285">Flavoprotein</keyword>
<dbReference type="GO" id="GO:0005737">
    <property type="term" value="C:cytoplasm"/>
    <property type="evidence" value="ECO:0007669"/>
    <property type="project" value="UniProtKB-SubCell"/>
</dbReference>
<accession>A0A9J9LBW4</accession>
<keyword evidence="5" id="KW-0521">NADP</keyword>
<keyword evidence="2 5" id="KW-0274">FAD</keyword>
<feature type="binding site" evidence="5">
    <location>
        <position position="70"/>
    </location>
    <ligand>
        <name>NADPH</name>
        <dbReference type="ChEBI" id="CHEBI:57783"/>
    </ligand>
</feature>
<dbReference type="GO" id="GO:0004497">
    <property type="term" value="F:monooxygenase activity"/>
    <property type="evidence" value="ECO:0007669"/>
    <property type="project" value="UniProtKB-UniRule"/>
</dbReference>
<feature type="binding site" evidence="5">
    <location>
        <position position="134"/>
    </location>
    <ligand>
        <name>FAD</name>
        <dbReference type="ChEBI" id="CHEBI:57692"/>
    </ligand>
</feature>
<keyword evidence="4 5" id="KW-0503">Monooxygenase</keyword>
<dbReference type="AlphaFoldDB" id="A0A9J9LBW4"/>
<keyword evidence="5" id="KW-0547">Nucleotide-binding</keyword>